<dbReference type="InterPro" id="IPR054388">
    <property type="entry name" value="Tle1-like_C"/>
</dbReference>
<evidence type="ECO:0000313" key="4">
    <source>
        <dbReference type="EMBL" id="WFC05650.1"/>
    </source>
</evidence>
<gene>
    <name evidence="3" type="ORF">M5J11_18315</name>
    <name evidence="4" type="ORF">PG365_13070</name>
</gene>
<keyword evidence="1" id="KW-1133">Transmembrane helix</keyword>
<keyword evidence="5" id="KW-1185">Reference proteome</keyword>
<protein>
    <recommendedName>
        <fullName evidence="2">T6SS Phospholipase effector Tle1-like C-terminal domain-containing protein</fullName>
    </recommendedName>
</protein>
<evidence type="ECO:0000313" key="3">
    <source>
        <dbReference type="EMBL" id="USB36719.1"/>
    </source>
</evidence>
<sequence length="121" mass="12703">MIYSGNETNKSLSPIALAGQLIGVASAIGSAIYTVKQKDIKGVLGGISGTVGLLSLEYEVIDIATGLSIPFINNAAELFQPTRDTSEVLKITQAQTAYNYSQGIIDTLSQSVDPNKLLKVG</sequence>
<evidence type="ECO:0000313" key="5">
    <source>
        <dbReference type="Proteomes" id="UP001057142"/>
    </source>
</evidence>
<dbReference type="Pfam" id="PF22137">
    <property type="entry name" value="T6SS_Tle1-like_C"/>
    <property type="match status" value="1"/>
</dbReference>
<dbReference type="Proteomes" id="UP001057142">
    <property type="component" value="Chromosome"/>
</dbReference>
<dbReference type="EMBL" id="CP097327">
    <property type="protein sequence ID" value="USB36719.1"/>
    <property type="molecule type" value="Genomic_DNA"/>
</dbReference>
<dbReference type="Proteomes" id="UP001222403">
    <property type="component" value="Chromosome"/>
</dbReference>
<name>A0AAX3RZ87_9GAMM</name>
<reference evidence="4" key="2">
    <citation type="submission" date="2023-01" db="EMBL/GenBank/DDBJ databases">
        <title>The prevalence of carbapenem-resistant bacteria in aquaculture in China and the genetic diversity of carbapenem-resistant genes.</title>
        <authorList>
            <person name="Wen R."/>
        </authorList>
    </citation>
    <scope>NUCLEOTIDE SEQUENCE</scope>
    <source>
        <strain evidence="4">PVA41-chromosome</strain>
    </source>
</reference>
<accession>A0AAX3RZ87</accession>
<evidence type="ECO:0000313" key="6">
    <source>
        <dbReference type="Proteomes" id="UP001222403"/>
    </source>
</evidence>
<reference evidence="3" key="1">
    <citation type="journal article" date="2022" name="Front. Microbiol.">
        <title>Identification of a novel aminoglycoside O-nucleotidyltransferase AadA33 in Providencia vermicola.</title>
        <authorList>
            <person name="Feng C."/>
            <person name="Gao M."/>
            <person name="Jiang W."/>
            <person name="Shi W."/>
            <person name="Li A."/>
            <person name="Liu S."/>
            <person name="Zhang L."/>
            <person name="Zhang X."/>
            <person name="Li Q."/>
            <person name="Lin H."/>
            <person name="Lu J."/>
            <person name="Li K."/>
            <person name="Zhang H."/>
            <person name="Hu Y."/>
            <person name="Bao Q."/>
            <person name="Lin X."/>
        </authorList>
    </citation>
    <scope>NUCLEOTIDE SEQUENCE</scope>
    <source>
        <strain evidence="3">P13</strain>
    </source>
</reference>
<feature type="domain" description="T6SS Phospholipase effector Tle1-like C-terminal" evidence="2">
    <location>
        <begin position="1"/>
        <end position="96"/>
    </location>
</feature>
<keyword evidence="1" id="KW-0472">Membrane</keyword>
<feature type="transmembrane region" description="Helical" evidence="1">
    <location>
        <begin position="12"/>
        <end position="35"/>
    </location>
</feature>
<evidence type="ECO:0000259" key="2">
    <source>
        <dbReference type="Pfam" id="PF22137"/>
    </source>
</evidence>
<proteinExistence type="predicted"/>
<evidence type="ECO:0000256" key="1">
    <source>
        <dbReference type="SAM" id="Phobius"/>
    </source>
</evidence>
<dbReference type="AlphaFoldDB" id="A0AAX3RZ87"/>
<keyword evidence="1" id="KW-0812">Transmembrane</keyword>
<organism evidence="4 6">
    <name type="scientific">Providencia vermicola</name>
    <dbReference type="NCBI Taxonomy" id="333965"/>
    <lineage>
        <taxon>Bacteria</taxon>
        <taxon>Pseudomonadati</taxon>
        <taxon>Pseudomonadota</taxon>
        <taxon>Gammaproteobacteria</taxon>
        <taxon>Enterobacterales</taxon>
        <taxon>Morganellaceae</taxon>
        <taxon>Providencia</taxon>
    </lineage>
</organism>
<dbReference type="EMBL" id="CP116222">
    <property type="protein sequence ID" value="WFC05650.1"/>
    <property type="molecule type" value="Genomic_DNA"/>
</dbReference>